<dbReference type="InterPro" id="IPR001767">
    <property type="entry name" value="Hedgehog_Hint"/>
</dbReference>
<comment type="caution">
    <text evidence="3">The sequence shown here is derived from an EMBL/GenBank/DDBJ whole genome shotgun (WGS) entry which is preliminary data.</text>
</comment>
<evidence type="ECO:0000256" key="1">
    <source>
        <dbReference type="SAM" id="Phobius"/>
    </source>
</evidence>
<feature type="transmembrane region" description="Helical" evidence="1">
    <location>
        <begin position="280"/>
        <end position="307"/>
    </location>
</feature>
<evidence type="ECO:0000259" key="2">
    <source>
        <dbReference type="Pfam" id="PF01079"/>
    </source>
</evidence>
<reference evidence="3" key="1">
    <citation type="submission" date="2020-06" db="EMBL/GenBank/DDBJ databases">
        <authorList>
            <consortium name="Plant Systems Biology data submission"/>
        </authorList>
    </citation>
    <scope>NUCLEOTIDE SEQUENCE</scope>
    <source>
        <strain evidence="3">D6</strain>
    </source>
</reference>
<dbReference type="InterPro" id="IPR052140">
    <property type="entry name" value="Dev_Signal_Hedgehog-like"/>
</dbReference>
<proteinExistence type="predicted"/>
<dbReference type="PANTHER" id="PTHR46706:SF12">
    <property type="entry name" value="PROTEIN QUA-1-RELATED"/>
    <property type="match status" value="1"/>
</dbReference>
<organism evidence="3 4">
    <name type="scientific">Seminavis robusta</name>
    <dbReference type="NCBI Taxonomy" id="568900"/>
    <lineage>
        <taxon>Eukaryota</taxon>
        <taxon>Sar</taxon>
        <taxon>Stramenopiles</taxon>
        <taxon>Ochrophyta</taxon>
        <taxon>Bacillariophyta</taxon>
        <taxon>Bacillariophyceae</taxon>
        <taxon>Bacillariophycidae</taxon>
        <taxon>Naviculales</taxon>
        <taxon>Naviculaceae</taxon>
        <taxon>Seminavis</taxon>
    </lineage>
</organism>
<keyword evidence="1" id="KW-1133">Transmembrane helix</keyword>
<dbReference type="EMBL" id="CAICTM010001211">
    <property type="protein sequence ID" value="CAB9521607.1"/>
    <property type="molecule type" value="Genomic_DNA"/>
</dbReference>
<dbReference type="AlphaFoldDB" id="A0A9N8HQN6"/>
<dbReference type="PANTHER" id="PTHR46706">
    <property type="entry name" value="PROTEIN QUA-1-RELATED"/>
    <property type="match status" value="1"/>
</dbReference>
<dbReference type="Pfam" id="PF01079">
    <property type="entry name" value="Hint"/>
    <property type="match status" value="1"/>
</dbReference>
<dbReference type="InterPro" id="IPR036844">
    <property type="entry name" value="Hint_dom_sf"/>
</dbReference>
<dbReference type="OrthoDB" id="5212at2759"/>
<feature type="domain" description="Hedgehog protein Hint" evidence="2">
    <location>
        <begin position="42"/>
        <end position="182"/>
    </location>
</feature>
<evidence type="ECO:0000313" key="3">
    <source>
        <dbReference type="EMBL" id="CAB9521607.1"/>
    </source>
</evidence>
<gene>
    <name evidence="3" type="ORF">SEMRO_1213_G252980.1</name>
</gene>
<name>A0A9N8HQN6_9STRA</name>
<keyword evidence="4" id="KW-1185">Reference proteome</keyword>
<dbReference type="CDD" id="cd00081">
    <property type="entry name" value="Hint"/>
    <property type="match status" value="1"/>
</dbReference>
<accession>A0A9N8HQN6</accession>
<sequence>MRPMSLLYGVCSATTASGTSTSTTTTTSASTERLRRLGSTEVYVVACFSFDTKVQVWKPNFHRAEDTTMADLQVGDRILTGKDTYEPVYAFGHYAPHTEAEFLTLTTTSASDANDSVENTTTLQVTGEHLIYRQGTAHPLPASEIQVGDKLEPHGRTVHKIGSIRKKGLYAPLVPSGSFLVVQQQGDPSVGIIQVSSYAMVVVPQQHPSTGMAHLQNGMPLMSQHVAIHTFLTPYRMVCATFLLGYCHTYNEKGLPHYVDTGIQILQWADTLTLYAQISLLGVALFVFGTLMVLEHYGWILLPGLVWGLRRRRRRRRPGTTTKTKMV</sequence>
<keyword evidence="1" id="KW-0812">Transmembrane</keyword>
<dbReference type="GO" id="GO:0016540">
    <property type="term" value="P:protein autoprocessing"/>
    <property type="evidence" value="ECO:0007669"/>
    <property type="project" value="InterPro"/>
</dbReference>
<dbReference type="Gene3D" id="2.170.16.10">
    <property type="entry name" value="Hedgehog/Intein (Hint) domain"/>
    <property type="match status" value="1"/>
</dbReference>
<keyword evidence="1" id="KW-0472">Membrane</keyword>
<dbReference type="Proteomes" id="UP001153069">
    <property type="component" value="Unassembled WGS sequence"/>
</dbReference>
<protein>
    <recommendedName>
        <fullName evidence="2">Hedgehog protein Hint domain-containing protein</fullName>
    </recommendedName>
</protein>
<evidence type="ECO:0000313" key="4">
    <source>
        <dbReference type="Proteomes" id="UP001153069"/>
    </source>
</evidence>
<dbReference type="SUPFAM" id="SSF51294">
    <property type="entry name" value="Hedgehog/intein (Hint) domain"/>
    <property type="match status" value="1"/>
</dbReference>